<protein>
    <submittedName>
        <fullName evidence="6">FAD-dependent oxidoreductase</fullName>
    </submittedName>
</protein>
<dbReference type="Proteomes" id="UP000605361">
    <property type="component" value="Unassembled WGS sequence"/>
</dbReference>
<dbReference type="Pfam" id="PF12831">
    <property type="entry name" value="FAD_oxidored"/>
    <property type="match status" value="1"/>
</dbReference>
<dbReference type="InterPro" id="IPR039650">
    <property type="entry name" value="HdrA-like"/>
</dbReference>
<dbReference type="RefSeq" id="WP_195898879.1">
    <property type="nucleotide sequence ID" value="NZ_JADOGI010000107.1"/>
</dbReference>
<keyword evidence="5" id="KW-0411">Iron-sulfur</keyword>
<keyword evidence="4" id="KW-0408">Iron</keyword>
<proteinExistence type="predicted"/>
<comment type="caution">
    <text evidence="6">The sequence shown here is derived from an EMBL/GenBank/DDBJ whole genome shotgun (WGS) entry which is preliminary data.</text>
</comment>
<evidence type="ECO:0000256" key="3">
    <source>
        <dbReference type="ARBA" id="ARBA00023002"/>
    </source>
</evidence>
<dbReference type="PANTHER" id="PTHR43498:SF1">
    <property type="entry name" value="COB--COM HETERODISULFIDE REDUCTASE IRON-SULFUR SUBUNIT A"/>
    <property type="match status" value="1"/>
</dbReference>
<evidence type="ECO:0000313" key="7">
    <source>
        <dbReference type="Proteomes" id="UP000605361"/>
    </source>
</evidence>
<dbReference type="InterPro" id="IPR036188">
    <property type="entry name" value="FAD/NAD-bd_sf"/>
</dbReference>
<dbReference type="PRINTS" id="PR00469">
    <property type="entry name" value="PNDRDTASEII"/>
</dbReference>
<organism evidence="6 7">
    <name type="scientific">Nonomuraea cypriaca</name>
    <dbReference type="NCBI Taxonomy" id="1187855"/>
    <lineage>
        <taxon>Bacteria</taxon>
        <taxon>Bacillati</taxon>
        <taxon>Actinomycetota</taxon>
        <taxon>Actinomycetes</taxon>
        <taxon>Streptosporangiales</taxon>
        <taxon>Streptosporangiaceae</taxon>
        <taxon>Nonomuraea</taxon>
    </lineage>
</organism>
<evidence type="ECO:0000313" key="6">
    <source>
        <dbReference type="EMBL" id="MBF8189950.1"/>
    </source>
</evidence>
<evidence type="ECO:0000256" key="2">
    <source>
        <dbReference type="ARBA" id="ARBA00022723"/>
    </source>
</evidence>
<dbReference type="GO" id="GO:0051539">
    <property type="term" value="F:4 iron, 4 sulfur cluster binding"/>
    <property type="evidence" value="ECO:0007669"/>
    <property type="project" value="UniProtKB-KW"/>
</dbReference>
<dbReference type="SUPFAM" id="SSF51905">
    <property type="entry name" value="FAD/NAD(P)-binding domain"/>
    <property type="match status" value="1"/>
</dbReference>
<dbReference type="PANTHER" id="PTHR43498">
    <property type="entry name" value="FERREDOXIN:COB-COM HETERODISULFIDE REDUCTASE SUBUNIT A"/>
    <property type="match status" value="1"/>
</dbReference>
<evidence type="ECO:0000256" key="4">
    <source>
        <dbReference type="ARBA" id="ARBA00023004"/>
    </source>
</evidence>
<dbReference type="GO" id="GO:0046872">
    <property type="term" value="F:metal ion binding"/>
    <property type="evidence" value="ECO:0007669"/>
    <property type="project" value="UniProtKB-KW"/>
</dbReference>
<keyword evidence="2" id="KW-0479">Metal-binding</keyword>
<accession>A0A931F0Z0</accession>
<evidence type="ECO:0000256" key="5">
    <source>
        <dbReference type="ARBA" id="ARBA00023014"/>
    </source>
</evidence>
<reference evidence="6" key="1">
    <citation type="submission" date="2020-11" db="EMBL/GenBank/DDBJ databases">
        <title>Whole-genome analyses of Nonomuraea sp. K274.</title>
        <authorList>
            <person name="Veyisoglu A."/>
        </authorList>
    </citation>
    <scope>NUCLEOTIDE SEQUENCE</scope>
    <source>
        <strain evidence="6">K274</strain>
    </source>
</reference>
<keyword evidence="1" id="KW-0004">4Fe-4S</keyword>
<sequence>MYVRDTYDVAVAGGGTAGAVAAIAAARTGARTLLVERYGTLGGALALGMNLLGAADGEGYWALGGIGRELVERLRPAGGATAASTDPQFGSVLAQDPEVLKLHLLDLAVGAGVELLLHTTTLDVVQGPDGPAGVRVVTKRGIEFAGARVLVDCTGDADLAASAGAGFTVGRASDRRTQPASRIFRVGGVNMEAVWDYLRHHPDDLEPPKGWTGGRYDVERLRATPGATIEAFGALIKRARAAGDWTIPRYRLGLYTLPGRHDVGVNVTRTHGVDGTDPDDLTRAEVETSLQMLQVVAFLRGYVPGFEEAHIVSTPYQVGIRETRHVRGGYVLEQDDVLSGRDFADQVGRGAYPLDVHDVDARRGGSVLRPIRRSFGIPMRCLLPEGVSRLVVGGRPISATHEAAGSIRGQAVCMVTGHAAGVIAALAAKGERDTHDLDPDQVRATLREQGALLERGEHIDQPAPDSVRVLDPA</sequence>
<dbReference type="GO" id="GO:0016491">
    <property type="term" value="F:oxidoreductase activity"/>
    <property type="evidence" value="ECO:0007669"/>
    <property type="project" value="UniProtKB-KW"/>
</dbReference>
<dbReference type="EMBL" id="JADOGI010000107">
    <property type="protein sequence ID" value="MBF8189950.1"/>
    <property type="molecule type" value="Genomic_DNA"/>
</dbReference>
<name>A0A931F0Z0_9ACTN</name>
<dbReference type="Gene3D" id="3.50.50.60">
    <property type="entry name" value="FAD/NAD(P)-binding domain"/>
    <property type="match status" value="1"/>
</dbReference>
<keyword evidence="7" id="KW-1185">Reference proteome</keyword>
<gene>
    <name evidence="6" type="ORF">ITP53_30335</name>
</gene>
<evidence type="ECO:0000256" key="1">
    <source>
        <dbReference type="ARBA" id="ARBA00022485"/>
    </source>
</evidence>
<keyword evidence="3" id="KW-0560">Oxidoreductase</keyword>
<dbReference type="AlphaFoldDB" id="A0A931F0Z0"/>